<protein>
    <submittedName>
        <fullName evidence="1">16571_t:CDS:1</fullName>
    </submittedName>
</protein>
<accession>A0ACA9K8W8</accession>
<gene>
    <name evidence="1" type="ORF">DHETER_LOCUS1240</name>
</gene>
<dbReference type="EMBL" id="CAJVPU010000722">
    <property type="protein sequence ID" value="CAG8460090.1"/>
    <property type="molecule type" value="Genomic_DNA"/>
</dbReference>
<sequence length="128" mass="15003">MTKQYPIFTHFNSYLFGRIKCKLCKKNYINPKIYAIKQHFARKHSEEWLKICDLCKVWSQTSLTQFGVIRFNATLAHHYRNFFQSTALAYHNKNPSQSTALAHHDENPFQSTALAHRDKNLSQSANNL</sequence>
<dbReference type="Proteomes" id="UP000789702">
    <property type="component" value="Unassembled WGS sequence"/>
</dbReference>
<organism evidence="1 2">
    <name type="scientific">Dentiscutata heterogama</name>
    <dbReference type="NCBI Taxonomy" id="1316150"/>
    <lineage>
        <taxon>Eukaryota</taxon>
        <taxon>Fungi</taxon>
        <taxon>Fungi incertae sedis</taxon>
        <taxon>Mucoromycota</taxon>
        <taxon>Glomeromycotina</taxon>
        <taxon>Glomeromycetes</taxon>
        <taxon>Diversisporales</taxon>
        <taxon>Gigasporaceae</taxon>
        <taxon>Dentiscutata</taxon>
    </lineage>
</organism>
<evidence type="ECO:0000313" key="1">
    <source>
        <dbReference type="EMBL" id="CAG8460090.1"/>
    </source>
</evidence>
<comment type="caution">
    <text evidence="1">The sequence shown here is derived from an EMBL/GenBank/DDBJ whole genome shotgun (WGS) entry which is preliminary data.</text>
</comment>
<proteinExistence type="predicted"/>
<keyword evidence="2" id="KW-1185">Reference proteome</keyword>
<name>A0ACA9K8W8_9GLOM</name>
<reference evidence="1" key="1">
    <citation type="submission" date="2021-06" db="EMBL/GenBank/DDBJ databases">
        <authorList>
            <person name="Kallberg Y."/>
            <person name="Tangrot J."/>
            <person name="Rosling A."/>
        </authorList>
    </citation>
    <scope>NUCLEOTIDE SEQUENCE</scope>
    <source>
        <strain evidence="1">IL203A</strain>
    </source>
</reference>
<evidence type="ECO:0000313" key="2">
    <source>
        <dbReference type="Proteomes" id="UP000789702"/>
    </source>
</evidence>